<evidence type="ECO:0000313" key="1">
    <source>
        <dbReference type="EMBL" id="SHO42995.1"/>
    </source>
</evidence>
<protein>
    <recommendedName>
        <fullName evidence="3">Flavodoxin domain-containing protein</fullName>
    </recommendedName>
</protein>
<evidence type="ECO:0000313" key="2">
    <source>
        <dbReference type="Proteomes" id="UP000184612"/>
    </source>
</evidence>
<organism evidence="1 2">
    <name type="scientific">Anaerocolumna xylanovorans DSM 12503</name>
    <dbReference type="NCBI Taxonomy" id="1121345"/>
    <lineage>
        <taxon>Bacteria</taxon>
        <taxon>Bacillati</taxon>
        <taxon>Bacillota</taxon>
        <taxon>Clostridia</taxon>
        <taxon>Lachnospirales</taxon>
        <taxon>Lachnospiraceae</taxon>
        <taxon>Anaerocolumna</taxon>
    </lineage>
</organism>
<reference evidence="1 2" key="1">
    <citation type="submission" date="2016-12" db="EMBL/GenBank/DDBJ databases">
        <authorList>
            <person name="Song W.-J."/>
            <person name="Kurnit D.M."/>
        </authorList>
    </citation>
    <scope>NUCLEOTIDE SEQUENCE [LARGE SCALE GENOMIC DNA]</scope>
    <source>
        <strain evidence="1 2">DSM 12503</strain>
    </source>
</reference>
<name>A0A1M7XW99_9FIRM</name>
<accession>A0A1M7XW99</accession>
<dbReference type="InterPro" id="IPR029039">
    <property type="entry name" value="Flavoprotein-like_sf"/>
</dbReference>
<dbReference type="SUPFAM" id="SSF52218">
    <property type="entry name" value="Flavoproteins"/>
    <property type="match status" value="1"/>
</dbReference>
<proteinExistence type="predicted"/>
<dbReference type="AlphaFoldDB" id="A0A1M7XW99"/>
<dbReference type="RefSeq" id="WP_073586818.1">
    <property type="nucleotide sequence ID" value="NZ_FRFD01000003.1"/>
</dbReference>
<dbReference type="OrthoDB" id="9813995at2"/>
<evidence type="ECO:0008006" key="3">
    <source>
        <dbReference type="Google" id="ProtNLM"/>
    </source>
</evidence>
<sequence length="186" mass="20915">MQSVKTIHLMFFSGTGGTALIAGNLEKIFLEKGILISKAELPLKGSLQYEADLLLILYPVYAFNAPKLLEEWISSLPRGKKQRSSVISVSGGGEISPNTACRVRIIRQLEQKGFHVFYENMLVMPSNFMISYDDIVSAMLLRVLPLKAKNVAEEILSGKQRRTKPLAADRLFSRMGLLEYLEEFYP</sequence>
<gene>
    <name evidence="1" type="ORF">SAMN02745217_00051</name>
</gene>
<dbReference type="EMBL" id="FRFD01000003">
    <property type="protein sequence ID" value="SHO42995.1"/>
    <property type="molecule type" value="Genomic_DNA"/>
</dbReference>
<keyword evidence="2" id="KW-1185">Reference proteome</keyword>
<dbReference type="Proteomes" id="UP000184612">
    <property type="component" value="Unassembled WGS sequence"/>
</dbReference>
<dbReference type="STRING" id="1121345.SAMN02745217_00051"/>